<comment type="caution">
    <text evidence="1">The sequence shown here is derived from an EMBL/GenBank/DDBJ whole genome shotgun (WGS) entry which is preliminary data.</text>
</comment>
<organism evidence="1 2">
    <name type="scientific">Caldanaerobacter subterraneus subsp. pacificus DSM 12653</name>
    <dbReference type="NCBI Taxonomy" id="391606"/>
    <lineage>
        <taxon>Bacteria</taxon>
        <taxon>Bacillati</taxon>
        <taxon>Bacillota</taxon>
        <taxon>Clostridia</taxon>
        <taxon>Thermoanaerobacterales</taxon>
        <taxon>Thermoanaerobacteraceae</taxon>
        <taxon>Caldanaerobacter</taxon>
    </lineage>
</organism>
<gene>
    <name evidence="1" type="ORF">CDSM653_00769</name>
</gene>
<reference evidence="2" key="3">
    <citation type="submission" date="2015-02" db="EMBL/GenBank/DDBJ databases">
        <title>Genome analysis of three genomes within the thermophilic hydrogenogenic bacterial species Caldanaerobacter subterraneus.</title>
        <authorList>
            <person name="Sant'Anna F.H."/>
            <person name="Lebedinsky A."/>
            <person name="Sokolova T."/>
            <person name="Robb F.T."/>
            <person name="Gonzalez J.M."/>
        </authorList>
    </citation>
    <scope>NUCLEOTIDE SEQUENCE [LARGE SCALE GENOMIC DNA]</scope>
    <source>
        <strain evidence="2">DSM 12653</strain>
    </source>
</reference>
<sequence length="341" mass="37587">MRSDILDLIKNYRTISIIGMAKNVGKTTVLNYLISKARGIYTLGLTSIGRDGEEYDQVSFFPKPRIYVEESTLIATAKEALFRSDITKEIVGTTGIYTPMGEIIVARALSDGYVDLAGPSITKDLKRISEFLISIGADKVFIDGALNRKTQASPAVSEATILSTGAVLSPDMEKTIDETVFTVKLLTVQKESDREIIVKASKILENSNLGFIYEGGEYKTVEVLTAIDASKEIVENLNGAKYVVIRGVITDKLINDVMTSTDKYKGVVFLAEDATKLFIEEETFVKFQKAGGIFRVVFPINLICVAVNPISPTGYRYNGKEFLNRLREKLDLPVFDVMGGD</sequence>
<dbReference type="EMBL" id="ABXP02000042">
    <property type="protein sequence ID" value="KKC30290.1"/>
    <property type="molecule type" value="Genomic_DNA"/>
</dbReference>
<protein>
    <submittedName>
        <fullName evidence="1">Uncharacterized protein</fullName>
    </submittedName>
</protein>
<reference evidence="1 2" key="2">
    <citation type="journal article" date="2015" name="BMC Genomics">
        <title>Analysis of three genomes within the thermophilic bacterial species Caldanaerobacter subterraneus with a focus on carbon monoxide dehydrogenase evolution and hydrolase diversity.</title>
        <authorList>
            <person name="Sant'Anna F.H."/>
            <person name="Lebedinsky A.V."/>
            <person name="Sokolova T.G."/>
            <person name="Robb F.T."/>
            <person name="Gonzalez J.M."/>
        </authorList>
    </citation>
    <scope>NUCLEOTIDE SEQUENCE [LARGE SCALE GENOMIC DNA]</scope>
    <source>
        <strain evidence="1 2">DSM 12653</strain>
    </source>
</reference>
<dbReference type="RefSeq" id="WP_043884025.1">
    <property type="nucleotide sequence ID" value="NZ_ABXP02000042.1"/>
</dbReference>
<dbReference type="AlphaFoldDB" id="A0A0F5PNW0"/>
<proteinExistence type="predicted"/>
<name>A0A0F5PNW0_9THEO</name>
<accession>A0A0F5PNW0</accession>
<evidence type="ECO:0000313" key="1">
    <source>
        <dbReference type="EMBL" id="KKC30290.1"/>
    </source>
</evidence>
<reference evidence="1 2" key="1">
    <citation type="submission" date="2008-07" db="EMBL/GenBank/DDBJ databases">
        <authorList>
            <person name="Gonzalez J."/>
            <person name="Sokolova T."/>
            <person name="Ferriera S."/>
            <person name="Johnson J."/>
            <person name="Kravitz S."/>
            <person name="Beeson K."/>
            <person name="Sutton G."/>
            <person name="Rogers Y.-H."/>
            <person name="Friedman R."/>
            <person name="Frazier M."/>
            <person name="Venter J.C."/>
        </authorList>
    </citation>
    <scope>NUCLEOTIDE SEQUENCE [LARGE SCALE GENOMIC DNA]</scope>
    <source>
        <strain evidence="1 2">DSM 12653</strain>
    </source>
</reference>
<dbReference type="Proteomes" id="UP000010146">
    <property type="component" value="Unassembled WGS sequence"/>
</dbReference>
<evidence type="ECO:0000313" key="2">
    <source>
        <dbReference type="Proteomes" id="UP000010146"/>
    </source>
</evidence>